<evidence type="ECO:0000256" key="1">
    <source>
        <dbReference type="SAM" id="MobiDB-lite"/>
    </source>
</evidence>
<dbReference type="CDD" id="cd20335">
    <property type="entry name" value="BRcat_RBR"/>
    <property type="match status" value="1"/>
</dbReference>
<reference evidence="3" key="1">
    <citation type="submission" date="2020-08" db="EMBL/GenBank/DDBJ databases">
        <title>Genome public.</title>
        <authorList>
            <person name="Liu C."/>
            <person name="Sun Q."/>
        </authorList>
    </citation>
    <scope>NUCLEOTIDE SEQUENCE</scope>
    <source>
        <strain evidence="3">BX12</strain>
    </source>
</reference>
<feature type="transmembrane region" description="Helical" evidence="2">
    <location>
        <begin position="43"/>
        <end position="59"/>
    </location>
</feature>
<proteinExistence type="predicted"/>
<evidence type="ECO:0008006" key="5">
    <source>
        <dbReference type="Google" id="ProtNLM"/>
    </source>
</evidence>
<dbReference type="AlphaFoldDB" id="A0A923SRT9"/>
<dbReference type="Proteomes" id="UP000602647">
    <property type="component" value="Unassembled WGS sequence"/>
</dbReference>
<feature type="transmembrane region" description="Helical" evidence="2">
    <location>
        <begin position="21"/>
        <end position="37"/>
    </location>
</feature>
<keyword evidence="2" id="KW-0472">Membrane</keyword>
<sequence length="147" mass="17569">MNNWRYRLFQFMQGRYGMDEFGRFLLIVTVIVILLSNFRHLHFLYLAGLLLLVYTYFRIMSRNIFKRQRENQKYLSIKNRFTRKGGQQSNVSPFRRRKKSGGWGENDNSQYNFYRCRNCGQVIRVPKGKGTLKITCPKCGNSFIDQT</sequence>
<keyword evidence="2" id="KW-0812">Transmembrane</keyword>
<organism evidence="3 4">
    <name type="scientific">Zhenpiania hominis</name>
    <dbReference type="NCBI Taxonomy" id="2763644"/>
    <lineage>
        <taxon>Bacteria</taxon>
        <taxon>Bacillati</taxon>
        <taxon>Bacillota</taxon>
        <taxon>Clostridia</taxon>
        <taxon>Peptostreptococcales</taxon>
        <taxon>Anaerovoracaceae</taxon>
        <taxon>Zhenpiania</taxon>
    </lineage>
</organism>
<dbReference type="EMBL" id="JACRYT010000024">
    <property type="protein sequence ID" value="MBC6681042.1"/>
    <property type="molecule type" value="Genomic_DNA"/>
</dbReference>
<evidence type="ECO:0000313" key="4">
    <source>
        <dbReference type="Proteomes" id="UP000602647"/>
    </source>
</evidence>
<evidence type="ECO:0000256" key="2">
    <source>
        <dbReference type="SAM" id="Phobius"/>
    </source>
</evidence>
<feature type="region of interest" description="Disordered" evidence="1">
    <location>
        <begin position="83"/>
        <end position="103"/>
    </location>
</feature>
<dbReference type="RefSeq" id="WP_187304138.1">
    <property type="nucleotide sequence ID" value="NZ_JACRYT010000024.1"/>
</dbReference>
<accession>A0A923SRT9</accession>
<evidence type="ECO:0000313" key="3">
    <source>
        <dbReference type="EMBL" id="MBC6681042.1"/>
    </source>
</evidence>
<name>A0A923SRT9_9FIRM</name>
<gene>
    <name evidence="3" type="ORF">H9L42_14560</name>
</gene>
<keyword evidence="4" id="KW-1185">Reference proteome</keyword>
<comment type="caution">
    <text evidence="3">The sequence shown here is derived from an EMBL/GenBank/DDBJ whole genome shotgun (WGS) entry which is preliminary data.</text>
</comment>
<protein>
    <recommendedName>
        <fullName evidence="5">Zn-finger containing protein</fullName>
    </recommendedName>
</protein>
<keyword evidence="2" id="KW-1133">Transmembrane helix</keyword>